<proteinExistence type="predicted"/>
<dbReference type="Proteomes" id="UP000444960">
    <property type="component" value="Unassembled WGS sequence"/>
</dbReference>
<evidence type="ECO:0008006" key="3">
    <source>
        <dbReference type="Google" id="ProtNLM"/>
    </source>
</evidence>
<sequence>METTTLAAPAVTPVRVTIDDDATPIVRLIGRTLRDAVRLDHATDVLEQTSGSVVVRSHSTPQVATVTFGDGAVTVTGGVPVSTDVTITVDLDTRFAIVTSVGDAQLADGLARALRLPTPDWRDAAGRFFELTRAVKGIPDVLVAVATGPGGREEVTFGTGADTYRLVGTPDALAGVFTGADFLFTALERGLRVQGTLAQLSTMTAASWKVRYDV</sequence>
<dbReference type="RefSeq" id="WP_161894807.1">
    <property type="nucleotide sequence ID" value="NZ_BJOV01000003.1"/>
</dbReference>
<dbReference type="AlphaFoldDB" id="A0A7I9V790"/>
<evidence type="ECO:0000313" key="2">
    <source>
        <dbReference type="Proteomes" id="UP000444960"/>
    </source>
</evidence>
<evidence type="ECO:0000313" key="1">
    <source>
        <dbReference type="EMBL" id="GEE00940.1"/>
    </source>
</evidence>
<accession>A0A7I9V790</accession>
<dbReference type="EMBL" id="BJOV01000003">
    <property type="protein sequence ID" value="GEE00940.1"/>
    <property type="molecule type" value="Genomic_DNA"/>
</dbReference>
<reference evidence="2" key="1">
    <citation type="submission" date="2019-06" db="EMBL/GenBank/DDBJ databases">
        <title>Gordonia isolated from sludge of a wastewater treatment plant.</title>
        <authorList>
            <person name="Tamura T."/>
            <person name="Aoyama K."/>
            <person name="Kang Y."/>
            <person name="Saito S."/>
            <person name="Akiyama N."/>
            <person name="Yazawa K."/>
            <person name="Gonoi T."/>
            <person name="Mikami Y."/>
        </authorList>
    </citation>
    <scope>NUCLEOTIDE SEQUENCE [LARGE SCALE GENOMIC DNA]</scope>
    <source>
        <strain evidence="2">NBRC 107696</strain>
    </source>
</reference>
<organism evidence="1 2">
    <name type="scientific">Gordonia spumicola</name>
    <dbReference type="NCBI Taxonomy" id="589161"/>
    <lineage>
        <taxon>Bacteria</taxon>
        <taxon>Bacillati</taxon>
        <taxon>Actinomycetota</taxon>
        <taxon>Actinomycetes</taxon>
        <taxon>Mycobacteriales</taxon>
        <taxon>Gordoniaceae</taxon>
        <taxon>Gordonia</taxon>
    </lineage>
</organism>
<name>A0A7I9V790_9ACTN</name>
<gene>
    <name evidence="1" type="ORF">nbrc107696_13860</name>
</gene>
<keyword evidence="2" id="KW-1185">Reference proteome</keyword>
<dbReference type="OrthoDB" id="3778355at2"/>
<protein>
    <recommendedName>
        <fullName evidence="3">SCP2 domain-containing protein</fullName>
    </recommendedName>
</protein>
<comment type="caution">
    <text evidence="1">The sequence shown here is derived from an EMBL/GenBank/DDBJ whole genome shotgun (WGS) entry which is preliminary data.</text>
</comment>